<dbReference type="InterPro" id="IPR002502">
    <property type="entry name" value="Amidase_domain"/>
</dbReference>
<keyword evidence="6" id="KW-0963">Cytoplasm</keyword>
<name>A0A078M923_9PSED</name>
<evidence type="ECO:0000256" key="9">
    <source>
        <dbReference type="ARBA" id="ARBA00022833"/>
    </source>
</evidence>
<dbReference type="PANTHER" id="PTHR30417:SF4">
    <property type="entry name" value="1,6-ANHYDRO-N-ACETYLMURAMYL-L-ALANINE AMIDASE AMPD"/>
    <property type="match status" value="1"/>
</dbReference>
<proteinExistence type="inferred from homology"/>
<dbReference type="FunFam" id="3.40.80.10:FF:000002">
    <property type="entry name" value="1,6-anhydro-N-acetylmuramyl-L-alanine amidase"/>
    <property type="match status" value="1"/>
</dbReference>
<gene>
    <name evidence="14" type="ORF">BN1049_00853</name>
</gene>
<dbReference type="Gene3D" id="3.40.80.10">
    <property type="entry name" value="Peptidoglycan recognition protein-like"/>
    <property type="match status" value="1"/>
</dbReference>
<dbReference type="NCBIfam" id="NF008758">
    <property type="entry name" value="PRK11789.1"/>
    <property type="match status" value="1"/>
</dbReference>
<evidence type="ECO:0000256" key="12">
    <source>
        <dbReference type="ARBA" id="ARBA00042615"/>
    </source>
</evidence>
<reference evidence="14" key="1">
    <citation type="submission" date="2014-07" db="EMBL/GenBank/DDBJ databases">
        <authorList>
            <person name="Urmite Genomes Urmite Genomes"/>
        </authorList>
    </citation>
    <scope>NUCLEOTIDE SEQUENCE</scope>
    <source>
        <strain evidence="14">12M76_air</strain>
    </source>
</reference>
<comment type="subcellular location">
    <subcellularLocation>
        <location evidence="3">Cytoplasm</location>
    </subcellularLocation>
</comment>
<evidence type="ECO:0000256" key="4">
    <source>
        <dbReference type="ARBA" id="ARBA00007553"/>
    </source>
</evidence>
<evidence type="ECO:0000256" key="2">
    <source>
        <dbReference type="ARBA" id="ARBA00001947"/>
    </source>
</evidence>
<keyword evidence="9" id="KW-0862">Zinc</keyword>
<comment type="similarity">
    <text evidence="4">Belongs to the N-acetylmuramoyl-L-alanine amidase 2 family.</text>
</comment>
<evidence type="ECO:0000256" key="1">
    <source>
        <dbReference type="ARBA" id="ARBA00001561"/>
    </source>
</evidence>
<dbReference type="SMART" id="SM00644">
    <property type="entry name" value="Ami_2"/>
    <property type="match status" value="1"/>
</dbReference>
<protein>
    <recommendedName>
        <fullName evidence="11">1,6-anhydro-N-acetylmuramyl-L-alanine amidase AmpD</fullName>
        <ecNumber evidence="5">3.5.1.28</ecNumber>
    </recommendedName>
    <alternativeName>
        <fullName evidence="12">N-acetylmuramoyl-L-alanine amidase</fullName>
    </alternativeName>
</protein>
<dbReference type="GO" id="GO:0008745">
    <property type="term" value="F:N-acetylmuramoyl-L-alanine amidase activity"/>
    <property type="evidence" value="ECO:0007669"/>
    <property type="project" value="UniProtKB-EC"/>
</dbReference>
<evidence type="ECO:0000313" key="14">
    <source>
        <dbReference type="EMBL" id="CEA02750.1"/>
    </source>
</evidence>
<comment type="cofactor">
    <cofactor evidence="2">
        <name>Zn(2+)</name>
        <dbReference type="ChEBI" id="CHEBI:29105"/>
    </cofactor>
</comment>
<evidence type="ECO:0000256" key="3">
    <source>
        <dbReference type="ARBA" id="ARBA00004496"/>
    </source>
</evidence>
<dbReference type="GO" id="GO:0009253">
    <property type="term" value="P:peptidoglycan catabolic process"/>
    <property type="evidence" value="ECO:0007669"/>
    <property type="project" value="InterPro"/>
</dbReference>
<dbReference type="AlphaFoldDB" id="A0A078M923"/>
<evidence type="ECO:0000256" key="5">
    <source>
        <dbReference type="ARBA" id="ARBA00011901"/>
    </source>
</evidence>
<dbReference type="GO" id="GO:0009254">
    <property type="term" value="P:peptidoglycan turnover"/>
    <property type="evidence" value="ECO:0007669"/>
    <property type="project" value="TreeGrafter"/>
</dbReference>
<organism evidence="14">
    <name type="scientific">Pseudomonas saudimassiliensis</name>
    <dbReference type="NCBI Taxonomy" id="1461581"/>
    <lineage>
        <taxon>Bacteria</taxon>
        <taxon>Pseudomonadati</taxon>
        <taxon>Pseudomonadota</taxon>
        <taxon>Gammaproteobacteria</taxon>
        <taxon>Pseudomonadales</taxon>
        <taxon>Pseudomonadaceae</taxon>
        <taxon>Pseudomonas</taxon>
    </lineage>
</organism>
<dbReference type="GO" id="GO:0071555">
    <property type="term" value="P:cell wall organization"/>
    <property type="evidence" value="ECO:0007669"/>
    <property type="project" value="UniProtKB-KW"/>
</dbReference>
<dbReference type="RefSeq" id="WP_044498473.1">
    <property type="nucleotide sequence ID" value="NZ_LK391969.1"/>
</dbReference>
<dbReference type="PANTHER" id="PTHR30417">
    <property type="entry name" value="N-ACETYLMURAMOYL-L-ALANINE AMIDASE AMID"/>
    <property type="match status" value="1"/>
</dbReference>
<dbReference type="InterPro" id="IPR036505">
    <property type="entry name" value="Amidase/PGRP_sf"/>
</dbReference>
<evidence type="ECO:0000256" key="7">
    <source>
        <dbReference type="ARBA" id="ARBA00022723"/>
    </source>
</evidence>
<keyword evidence="10" id="KW-0961">Cell wall biogenesis/degradation</keyword>
<dbReference type="InterPro" id="IPR051206">
    <property type="entry name" value="NAMLAA_amidase_2"/>
</dbReference>
<dbReference type="CDD" id="cd06583">
    <property type="entry name" value="PGRP"/>
    <property type="match status" value="1"/>
</dbReference>
<dbReference type="EMBL" id="LM997413">
    <property type="protein sequence ID" value="CEA02750.1"/>
    <property type="molecule type" value="Genomic_DNA"/>
</dbReference>
<evidence type="ECO:0000256" key="10">
    <source>
        <dbReference type="ARBA" id="ARBA00023316"/>
    </source>
</evidence>
<evidence type="ECO:0000256" key="6">
    <source>
        <dbReference type="ARBA" id="ARBA00022490"/>
    </source>
</evidence>
<evidence type="ECO:0000256" key="8">
    <source>
        <dbReference type="ARBA" id="ARBA00022801"/>
    </source>
</evidence>
<sequence>MHSDMANGWLNGIRQCPSAHFNSRPGGTAISLLVIHNISLPPGQFGNGCVQQFFTGTLDTDAHPYFAEIAELRVSAHFLIERDGAVTQFVSCLDRAWHAGQSCFEGRENCNDFSLGIELEGTDDQPYTEQQYASLVALTRRLQRAFPLISRGRITGHEHVAPGRKTDPGPCFDWARYLDQLTDAAPANGDGR</sequence>
<dbReference type="EC" id="3.5.1.28" evidence="5"/>
<accession>A0A078M923</accession>
<dbReference type="EMBL" id="LK391969">
    <property type="protein sequence ID" value="CEF25933.1"/>
    <property type="molecule type" value="Genomic_DNA"/>
</dbReference>
<dbReference type="Pfam" id="PF01510">
    <property type="entry name" value="Amidase_2"/>
    <property type="match status" value="1"/>
</dbReference>
<evidence type="ECO:0000259" key="13">
    <source>
        <dbReference type="SMART" id="SM00644"/>
    </source>
</evidence>
<comment type="catalytic activity">
    <reaction evidence="1">
        <text>Hydrolyzes the link between N-acetylmuramoyl residues and L-amino acid residues in certain cell-wall glycopeptides.</text>
        <dbReference type="EC" id="3.5.1.28"/>
    </reaction>
</comment>
<evidence type="ECO:0000256" key="11">
    <source>
        <dbReference type="ARBA" id="ARBA00039257"/>
    </source>
</evidence>
<dbReference type="OrthoDB" id="9794842at2"/>
<dbReference type="SUPFAM" id="SSF55846">
    <property type="entry name" value="N-acetylmuramoyl-L-alanine amidase-like"/>
    <property type="match status" value="1"/>
</dbReference>
<keyword evidence="8" id="KW-0378">Hydrolase</keyword>
<dbReference type="GO" id="GO:0046872">
    <property type="term" value="F:metal ion binding"/>
    <property type="evidence" value="ECO:0007669"/>
    <property type="project" value="UniProtKB-KW"/>
</dbReference>
<dbReference type="PATRIC" id="fig|1461581.3.peg.836"/>
<keyword evidence="7" id="KW-0479">Metal-binding</keyword>
<dbReference type="GO" id="GO:0005737">
    <property type="term" value="C:cytoplasm"/>
    <property type="evidence" value="ECO:0007669"/>
    <property type="project" value="UniProtKB-SubCell"/>
</dbReference>
<feature type="domain" description="N-acetylmuramoyl-L-alanine amidase" evidence="13">
    <location>
        <begin position="18"/>
        <end position="169"/>
    </location>
</feature>